<evidence type="ECO:0000256" key="2">
    <source>
        <dbReference type="SAM" id="SignalP"/>
    </source>
</evidence>
<dbReference type="EMBL" id="RJJX01000013">
    <property type="protein sequence ID" value="RUT77941.1"/>
    <property type="molecule type" value="Genomic_DNA"/>
</dbReference>
<evidence type="ECO:0000313" key="4">
    <source>
        <dbReference type="Proteomes" id="UP000282985"/>
    </source>
</evidence>
<organism evidence="3 4">
    <name type="scientific">Ancylomarina longa</name>
    <dbReference type="NCBI Taxonomy" id="2487017"/>
    <lineage>
        <taxon>Bacteria</taxon>
        <taxon>Pseudomonadati</taxon>
        <taxon>Bacteroidota</taxon>
        <taxon>Bacteroidia</taxon>
        <taxon>Marinilabiliales</taxon>
        <taxon>Marinifilaceae</taxon>
        <taxon>Ancylomarina</taxon>
    </lineage>
</organism>
<accession>A0A434AU19</accession>
<feature type="signal peptide" evidence="2">
    <location>
        <begin position="1"/>
        <end position="26"/>
    </location>
</feature>
<protein>
    <submittedName>
        <fullName evidence="3">Uncharacterized protein</fullName>
    </submittedName>
</protein>
<sequence>MELKMKTLSKFAPLVLVLLIPCLGFSQTKNKTNSPNENIKVKKEFDKNGNLIRYDSTYVYSWSSDSSKNFIADSSMMKQFNQKLMKSKFMMNHFRKFFRNDSLMERGFTDPFFSNDFFDDDFFNPDFFNKDSLHESQNFFKDFDKMMNEHMKFREEHMQRMNHQMDSLRKEWIQKQQEYFQKRNSLNRKHHNKLGKTISM</sequence>
<dbReference type="Proteomes" id="UP000282985">
    <property type="component" value="Unassembled WGS sequence"/>
</dbReference>
<comment type="caution">
    <text evidence="3">The sequence shown here is derived from an EMBL/GenBank/DDBJ whole genome shotgun (WGS) entry which is preliminary data.</text>
</comment>
<name>A0A434AU19_9BACT</name>
<proteinExistence type="predicted"/>
<evidence type="ECO:0000256" key="1">
    <source>
        <dbReference type="SAM" id="Coils"/>
    </source>
</evidence>
<gene>
    <name evidence="3" type="ORF">DLK05_10705</name>
</gene>
<reference evidence="3 4" key="1">
    <citation type="submission" date="2018-11" db="EMBL/GenBank/DDBJ databases">
        <title>Parancylomarina longa gen. nov., sp. nov., isolated from sediments of southern Okinawa.</title>
        <authorList>
            <person name="Fu T."/>
        </authorList>
    </citation>
    <scope>NUCLEOTIDE SEQUENCE [LARGE SCALE GENOMIC DNA]</scope>
    <source>
        <strain evidence="3 4">T3-2 S1-C</strain>
    </source>
</reference>
<feature type="coiled-coil region" evidence="1">
    <location>
        <begin position="151"/>
        <end position="178"/>
    </location>
</feature>
<dbReference type="AlphaFoldDB" id="A0A434AU19"/>
<keyword evidence="2" id="KW-0732">Signal</keyword>
<feature type="chain" id="PRO_5019506959" evidence="2">
    <location>
        <begin position="27"/>
        <end position="200"/>
    </location>
</feature>
<evidence type="ECO:0000313" key="3">
    <source>
        <dbReference type="EMBL" id="RUT77941.1"/>
    </source>
</evidence>
<keyword evidence="1" id="KW-0175">Coiled coil</keyword>
<keyword evidence="4" id="KW-1185">Reference proteome</keyword>